<dbReference type="EnsemblBacteria" id="ADF60866">
    <property type="protein sequence ID" value="ADF60866"/>
    <property type="gene ID" value="ECL_01305"/>
</dbReference>
<dbReference type="PATRIC" id="fig|716541.4.peg.1555"/>
<feature type="domain" description="Bacteriophage lambda Replication protein O N-terminal" evidence="2">
    <location>
        <begin position="20"/>
        <end position="114"/>
    </location>
</feature>
<sequence>MGVVKHLADYRPPLEVVEHRVAQLEDGFTRVANELLDAVMASGLSETEMCIVLAVWRKTYGFNKKMDWVSNEQLEQMVGKHHTHCSTAKNLLISKKVFIQEGRKVGMNTNVSEWKTKVNGFCKTLAKPAKKTLAEVANRTKQKMLTTKDNNQNTERQDPPKSPKGENSLAQEVMDYFNELTGSRCAALAPFEKALSTVKSKDQCYTAEELKLVIRWAHVNWGHSFKPENLCRMTRFDGYLSDALIWADGQGSNPAACPHEEIIKLWNEKFPSKAVSLHEWNRRRPAYRDLEAVWNGKTTQGNWRELKHMGMAFELISKSSLFATRGDQPWLTLDWILNPKNWGSVYEQAINEHRERKGVKA</sequence>
<dbReference type="Gene3D" id="1.10.10.10">
    <property type="entry name" value="Winged helix-like DNA-binding domain superfamily/Winged helix DNA-binding domain"/>
    <property type="match status" value="1"/>
</dbReference>
<dbReference type="NCBIfam" id="TIGR01610">
    <property type="entry name" value="phage_O_Nterm"/>
    <property type="match status" value="1"/>
</dbReference>
<dbReference type="STRING" id="716541.ECL_01305"/>
<evidence type="ECO:0000313" key="3">
    <source>
        <dbReference type="EMBL" id="ADF60866.1"/>
    </source>
</evidence>
<dbReference type="eggNOG" id="COG0640">
    <property type="taxonomic scope" value="Bacteria"/>
</dbReference>
<feature type="compositionally biased region" description="Polar residues" evidence="1">
    <location>
        <begin position="143"/>
        <end position="154"/>
    </location>
</feature>
<dbReference type="InterPro" id="IPR036388">
    <property type="entry name" value="WH-like_DNA-bd_sf"/>
</dbReference>
<dbReference type="EMBL" id="CP001918">
    <property type="protein sequence ID" value="ADF60866.1"/>
    <property type="molecule type" value="Genomic_DNA"/>
</dbReference>
<dbReference type="AlphaFoldDB" id="A0A0H3CHU7"/>
<protein>
    <submittedName>
        <fullName evidence="3">DNA replication protein gp18</fullName>
    </submittedName>
</protein>
<proteinExistence type="predicted"/>
<dbReference type="KEGG" id="enc:ECL_01305"/>
<dbReference type="InterPro" id="IPR006497">
    <property type="entry name" value="Phage_lambda_VrpO_N"/>
</dbReference>
<feature type="compositionally biased region" description="Basic and acidic residues" evidence="1">
    <location>
        <begin position="155"/>
        <end position="164"/>
    </location>
</feature>
<feature type="region of interest" description="Disordered" evidence="1">
    <location>
        <begin position="139"/>
        <end position="167"/>
    </location>
</feature>
<evidence type="ECO:0000259" key="2">
    <source>
        <dbReference type="Pfam" id="PF04492"/>
    </source>
</evidence>
<reference evidence="3 4" key="1">
    <citation type="journal article" date="2010" name="J. Bacteriol.">
        <title>Complete genome sequence of Enterobacter cloacae subsp. cloacae type strain ATCC 13047.</title>
        <authorList>
            <person name="Ren Y."/>
            <person name="Ren Y."/>
            <person name="Zhou Z."/>
            <person name="Guo X."/>
            <person name="Li Y."/>
            <person name="Feng L."/>
            <person name="Wang L."/>
        </authorList>
    </citation>
    <scope>NUCLEOTIDE SEQUENCE [LARGE SCALE GENOMIC DNA]</scope>
    <source>
        <strain evidence="4">ATCC 13047 / DSM 30054 / NBRC 13535 / NCTC 10005 / WDCM 00083 / NCDC 279-56</strain>
    </source>
</reference>
<gene>
    <name evidence="3" type="ordered locus">ECL_01305</name>
</gene>
<dbReference type="Proteomes" id="UP000002363">
    <property type="component" value="Chromosome"/>
</dbReference>
<name>A0A0H3CHU7_ENTCC</name>
<dbReference type="RefSeq" id="WP_013095957.1">
    <property type="nucleotide sequence ID" value="NC_014121.1"/>
</dbReference>
<dbReference type="Pfam" id="PF04492">
    <property type="entry name" value="Phage_rep_O"/>
    <property type="match status" value="1"/>
</dbReference>
<dbReference type="OrthoDB" id="6313655at2"/>
<evidence type="ECO:0000256" key="1">
    <source>
        <dbReference type="SAM" id="MobiDB-lite"/>
    </source>
</evidence>
<evidence type="ECO:0000313" key="4">
    <source>
        <dbReference type="Proteomes" id="UP000002363"/>
    </source>
</evidence>
<dbReference type="HOGENOM" id="CLU_042916_3_0_6"/>
<keyword evidence="4" id="KW-1185">Reference proteome</keyword>
<accession>A0A0H3CHU7</accession>
<dbReference type="GO" id="GO:0006260">
    <property type="term" value="P:DNA replication"/>
    <property type="evidence" value="ECO:0007669"/>
    <property type="project" value="InterPro"/>
</dbReference>
<organism evidence="3 4">
    <name type="scientific">Enterobacter cloacae subsp. cloacae (strain ATCC 13047 / DSM 30054 / NBRC 13535 / NCTC 10005 / WDCM 00083 / NCDC 279-56)</name>
    <dbReference type="NCBI Taxonomy" id="716541"/>
    <lineage>
        <taxon>Bacteria</taxon>
        <taxon>Pseudomonadati</taxon>
        <taxon>Pseudomonadota</taxon>
        <taxon>Gammaproteobacteria</taxon>
        <taxon>Enterobacterales</taxon>
        <taxon>Enterobacteriaceae</taxon>
        <taxon>Enterobacter</taxon>
        <taxon>Enterobacter cloacae complex</taxon>
    </lineage>
</organism>